<proteinExistence type="predicted"/>
<dbReference type="GO" id="GO:0005524">
    <property type="term" value="F:ATP binding"/>
    <property type="evidence" value="ECO:0007669"/>
    <property type="project" value="UniProtKB-KW"/>
</dbReference>
<dbReference type="Pfam" id="PF23562">
    <property type="entry name" value="AMP-binding_C_3"/>
    <property type="match status" value="1"/>
</dbReference>
<evidence type="ECO:0000313" key="5">
    <source>
        <dbReference type="Proteomes" id="UP000251835"/>
    </source>
</evidence>
<dbReference type="PANTHER" id="PTHR43272:SF33">
    <property type="entry name" value="AMP-BINDING DOMAIN-CONTAINING PROTEIN-RELATED"/>
    <property type="match status" value="1"/>
</dbReference>
<dbReference type="GO" id="GO:0016020">
    <property type="term" value="C:membrane"/>
    <property type="evidence" value="ECO:0007669"/>
    <property type="project" value="TreeGrafter"/>
</dbReference>
<dbReference type="SUPFAM" id="SSF56801">
    <property type="entry name" value="Acetyl-CoA synthetase-like"/>
    <property type="match status" value="1"/>
</dbReference>
<dbReference type="InterPro" id="IPR020845">
    <property type="entry name" value="AMP-binding_CS"/>
</dbReference>
<keyword evidence="2" id="KW-0067">ATP-binding</keyword>
<gene>
    <name evidence="4" type="ORF">C7377_0977</name>
</gene>
<dbReference type="GO" id="GO:0004467">
    <property type="term" value="F:long-chain fatty acid-CoA ligase activity"/>
    <property type="evidence" value="ECO:0007669"/>
    <property type="project" value="TreeGrafter"/>
</dbReference>
<evidence type="ECO:0000256" key="1">
    <source>
        <dbReference type="ARBA" id="ARBA00022741"/>
    </source>
</evidence>
<feature type="domain" description="AMP-dependent synthetase/ligase" evidence="3">
    <location>
        <begin position="9"/>
        <end position="439"/>
    </location>
</feature>
<dbReference type="EMBL" id="QENZ01000003">
    <property type="protein sequence ID" value="PVX52647.1"/>
    <property type="molecule type" value="Genomic_DNA"/>
</dbReference>
<keyword evidence="1" id="KW-0547">Nucleotide-binding</keyword>
<sequence>MKKTIPQLLEESVKRYATKPFLLEETNGKYQSTSFEEVATLSNHFGAGLLTLGINYGDRIALLSEGQNSWVISELGMLYIGAICVPLSVKLELAKDLSFRINHSECTAVVVSRQQLPKIRKLKGQLPTVKHIIVLNKLEEYQEEEISYKEIIERGKEFIKANTEQFQTVLNTVTPNTIANISYTSGTTSSPKGIMLSHNNYVANVEQSVKHMKDFPSYYKTLLILPWDHAFGHTAGVFSFLKTGASIASVNAGKSPIETLRNIPRNLKQINPYILLSVPALAINFRKNIESGIRKNGKFAQSLFNRGLKVAYKYNKEGHNKGPWYLKPIVAFYDTVIFSKVRKSFASNMQYFVGGGALLDIELQRFYYAIGIPMYQGYGLSEASPVISANTPHSHKLGSSGKPLPDMEIKIVDEEWNECPTGEKGEIIIKGENVMLGYWKNEKATKETLVNGWLHTGDLGYLDKDGYLYVLGRSKSLLIGSDGEKFSPEGIEEALISNSPYIEQAVLYNNQNPVTTGILVVNPDKLKQQTSHAEEALTLIQKEVDSYLKGGKLENLFPERWLPSTFAIIEEPFTEKNGMVNSTMKIIRHKVHNNYKERIDNLYSDGKQTTANKNIEILNKILK</sequence>
<dbReference type="RefSeq" id="WP_116496173.1">
    <property type="nucleotide sequence ID" value="NZ_QENZ01000003.1"/>
</dbReference>
<evidence type="ECO:0000313" key="4">
    <source>
        <dbReference type="EMBL" id="PVX52647.1"/>
    </source>
</evidence>
<evidence type="ECO:0000259" key="3">
    <source>
        <dbReference type="Pfam" id="PF00501"/>
    </source>
</evidence>
<name>A0A7L4UTF6_BALHA</name>
<comment type="caution">
    <text evidence="4">The sequence shown here is derived from an EMBL/GenBank/DDBJ whole genome shotgun (WGS) entry which is preliminary data.</text>
</comment>
<dbReference type="Proteomes" id="UP000251835">
    <property type="component" value="Unassembled WGS sequence"/>
</dbReference>
<dbReference type="AlphaFoldDB" id="A0A7L4UTF6"/>
<keyword evidence="5" id="KW-1185">Reference proteome</keyword>
<reference evidence="4 5" key="1">
    <citation type="submission" date="2018-05" db="EMBL/GenBank/DDBJ databases">
        <title>Genomic Encyclopedia of Type Strains, Phase IV (KMG-IV): sequencing the most valuable type-strain genomes for metagenomic binning, comparative biology and taxonomic classification.</title>
        <authorList>
            <person name="Goeker M."/>
        </authorList>
    </citation>
    <scope>NUCLEOTIDE SEQUENCE [LARGE SCALE GENOMIC DNA]</scope>
    <source>
        <strain evidence="4 5">DSM 28579</strain>
    </source>
</reference>
<dbReference type="InterPro" id="IPR000873">
    <property type="entry name" value="AMP-dep_synth/lig_dom"/>
</dbReference>
<dbReference type="OrthoDB" id="9803968at2"/>
<accession>A0A7L4UTF6</accession>
<evidence type="ECO:0000256" key="2">
    <source>
        <dbReference type="ARBA" id="ARBA00022840"/>
    </source>
</evidence>
<dbReference type="PROSITE" id="PS00455">
    <property type="entry name" value="AMP_BINDING"/>
    <property type="match status" value="1"/>
</dbReference>
<dbReference type="Gene3D" id="3.40.50.12780">
    <property type="entry name" value="N-terminal domain of ligase-like"/>
    <property type="match status" value="1"/>
</dbReference>
<protein>
    <submittedName>
        <fullName evidence="4">Long-chain acyl-CoA synthetase</fullName>
    </submittedName>
</protein>
<organism evidence="4 5">
    <name type="scientific">Balneicella halophila</name>
    <dbReference type="NCBI Taxonomy" id="1537566"/>
    <lineage>
        <taxon>Bacteria</taxon>
        <taxon>Pseudomonadati</taxon>
        <taxon>Bacteroidota</taxon>
        <taxon>Bacteroidia</taxon>
        <taxon>Bacteroidales</taxon>
        <taxon>Balneicellaceae</taxon>
        <taxon>Balneicella</taxon>
    </lineage>
</organism>
<dbReference type="Pfam" id="PF00501">
    <property type="entry name" value="AMP-binding"/>
    <property type="match status" value="1"/>
</dbReference>
<dbReference type="InterPro" id="IPR042099">
    <property type="entry name" value="ANL_N_sf"/>
</dbReference>
<dbReference type="PANTHER" id="PTHR43272">
    <property type="entry name" value="LONG-CHAIN-FATTY-ACID--COA LIGASE"/>
    <property type="match status" value="1"/>
</dbReference>